<dbReference type="Gene3D" id="2.170.260.10">
    <property type="entry name" value="paz domain"/>
    <property type="match status" value="1"/>
</dbReference>
<evidence type="ECO:0000313" key="3">
    <source>
        <dbReference type="Proteomes" id="UP000297814"/>
    </source>
</evidence>
<dbReference type="GO" id="GO:0003676">
    <property type="term" value="F:nucleic acid binding"/>
    <property type="evidence" value="ECO:0007669"/>
    <property type="project" value="InterPro"/>
</dbReference>
<dbReference type="EMBL" id="PQXK01000154">
    <property type="protein sequence ID" value="TGO35544.1"/>
    <property type="molecule type" value="Genomic_DNA"/>
</dbReference>
<accession>A0A4Z1GEW1</accession>
<dbReference type="SUPFAM" id="SSF101690">
    <property type="entry name" value="PAZ domain"/>
    <property type="match status" value="1"/>
</dbReference>
<dbReference type="Proteomes" id="UP000297814">
    <property type="component" value="Unassembled WGS sequence"/>
</dbReference>
<organism evidence="2 3">
    <name type="scientific">Botrytis hyacinthi</name>
    <dbReference type="NCBI Taxonomy" id="278943"/>
    <lineage>
        <taxon>Eukaryota</taxon>
        <taxon>Fungi</taxon>
        <taxon>Dikarya</taxon>
        <taxon>Ascomycota</taxon>
        <taxon>Pezizomycotina</taxon>
        <taxon>Leotiomycetes</taxon>
        <taxon>Helotiales</taxon>
        <taxon>Sclerotiniaceae</taxon>
        <taxon>Botrytis</taxon>
    </lineage>
</organism>
<dbReference type="InterPro" id="IPR036397">
    <property type="entry name" value="RNaseH_sf"/>
</dbReference>
<dbReference type="InterPro" id="IPR036085">
    <property type="entry name" value="PAZ_dom_sf"/>
</dbReference>
<evidence type="ECO:0000313" key="2">
    <source>
        <dbReference type="EMBL" id="TGO35544.1"/>
    </source>
</evidence>
<dbReference type="Pfam" id="PF08699">
    <property type="entry name" value="ArgoL1"/>
    <property type="match status" value="1"/>
</dbReference>
<dbReference type="SUPFAM" id="SSF53098">
    <property type="entry name" value="Ribonuclease H-like"/>
    <property type="match status" value="1"/>
</dbReference>
<comment type="caution">
    <text evidence="2">The sequence shown here is derived from an EMBL/GenBank/DDBJ whole genome shotgun (WGS) entry which is preliminary data.</text>
</comment>
<dbReference type="Gene3D" id="3.40.50.2300">
    <property type="match status" value="1"/>
</dbReference>
<name>A0A4Z1GEW1_9HELO</name>
<gene>
    <name evidence="2" type="ORF">BHYA_0154g00060</name>
</gene>
<dbReference type="InterPro" id="IPR012337">
    <property type="entry name" value="RNaseH-like_sf"/>
</dbReference>
<proteinExistence type="predicted"/>
<evidence type="ECO:0000259" key="1">
    <source>
        <dbReference type="PROSITE" id="PS50822"/>
    </source>
</evidence>
<dbReference type="SMART" id="SM01163">
    <property type="entry name" value="DUF1785"/>
    <property type="match status" value="1"/>
</dbReference>
<dbReference type="SMART" id="SM00950">
    <property type="entry name" value="Piwi"/>
    <property type="match status" value="1"/>
</dbReference>
<protein>
    <recommendedName>
        <fullName evidence="1">Piwi domain-containing protein</fullName>
    </recommendedName>
</protein>
<reference evidence="2 3" key="1">
    <citation type="submission" date="2017-12" db="EMBL/GenBank/DDBJ databases">
        <title>Comparative genomics of Botrytis spp.</title>
        <authorList>
            <person name="Valero-Jimenez C.A."/>
            <person name="Tapia P."/>
            <person name="Veloso J."/>
            <person name="Silva-Moreno E."/>
            <person name="Staats M."/>
            <person name="Valdes J.H."/>
            <person name="Van Kan J.A.L."/>
        </authorList>
    </citation>
    <scope>NUCLEOTIDE SEQUENCE [LARGE SCALE GENOMIC DNA]</scope>
    <source>
        <strain evidence="2 3">Bh0001</strain>
    </source>
</reference>
<sequence length="973" mass="108069">MSSEGPFADTSMITKFVLSKSFLTLSSIREKVPSISSAGPSQSVPSAATSVPQVQTHPNQAQPLPPGSVKLVANFIPPEKTAKEVEEENRASGFQKLVHRQATAVENIGANLPAPVQANYFKVTFNSDFDLRRYRIHLDKINLKDFVKRELRRTLVKELLQQVPPSGIWVSDYSEYIVSFGKLYPDLTDAPGATVEVLHQRPGRNQTWVPMRSLIIYEGPFQRSALDSHLSSSNSSFVPDADLRMLNIISWSRINGYNPQNGPIFDGFRVGNRFYPSVGGVIPSHTVPLKGDPIFLIRTGFYTSMRPAIGSVLLNVNTVTSAFFPPEVLSTWIILRWEQEIPPFNEQNDLIGLRVTFSGDGANPKTRVIRDVHTLNVNQVTFTPTDANGAPGQMTSVYNHMRSKYHLLRFNPSTCCLNMGTATDPKWYPADNLRIVAGQIFKKQLPERLGSQIIKIAQNEPENNKRLILRGALPSLGIPATTGSFSQFGLSIHGEFVEVVPKYLRNKSSWMLKNNNRIFQFANTGNSISNLNIILLNTDDNASKDQVRKFAQDLKRKIGDYGVTITGSESISNAAFSRNRVNFCTALDAALGVLRSKNRGRNPRLLLVVVPDKDIRTYANIKWWGDCVAGIPTICITEEVLTKGKKSNHRIQSDIGVISNISLKINFKLGGISHFLNDGAGQRIFWAGAKANTMIVGADVSHAGKGRDATCPSMAGVVATCDQLCSKYFASARLQEKNTESIADLADMIGERLVKYRRVNDALPEHILFYRDGVSESQYGMVVNDEIPLIRADCRAAGARGGKGDNWCPKITLLVVGKRHHTRFFPKLAKNVKFDNNLPSGLVIDSGVVTPNHFSFYLQSHDSALGTARSPHYIVIINESDYTPESIQKTTNTICFTGSRAFKALSVCTPAKYADILCDRMRCYMKPALDNEFAATSPNDLNFYRSNANIWIAPGQNRTNPWHRDLNDLMFYL</sequence>
<dbReference type="InterPro" id="IPR014811">
    <property type="entry name" value="ArgoL1"/>
</dbReference>
<dbReference type="InterPro" id="IPR003165">
    <property type="entry name" value="Piwi"/>
</dbReference>
<feature type="domain" description="Piwi" evidence="1">
    <location>
        <begin position="605"/>
        <end position="926"/>
    </location>
</feature>
<dbReference type="PROSITE" id="PS50822">
    <property type="entry name" value="PIWI"/>
    <property type="match status" value="1"/>
</dbReference>
<dbReference type="Pfam" id="PF02171">
    <property type="entry name" value="Piwi"/>
    <property type="match status" value="1"/>
</dbReference>
<dbReference type="PANTHER" id="PTHR22891">
    <property type="entry name" value="EUKARYOTIC TRANSLATION INITIATION FACTOR 2C"/>
    <property type="match status" value="1"/>
</dbReference>
<dbReference type="AlphaFoldDB" id="A0A4Z1GEW1"/>
<dbReference type="Gene3D" id="3.30.420.10">
    <property type="entry name" value="Ribonuclease H-like superfamily/Ribonuclease H"/>
    <property type="match status" value="1"/>
</dbReference>
<keyword evidence="3" id="KW-1185">Reference proteome</keyword>